<sequence length="619" mass="65720">MRLTFPTNPLEAIGADGAFEIGGGDFSFGQDYTEQIIRSLFTMPPVRLDNAITLLREHLLKLPLEALQGFKEMIPDWAEGAFDTVTGAVDAIMDALSEGPLFLKLAEFQVFLQRLLTEPGEVIGEIPQALVNGLTSALETVNNTIQTIVDMLLQALGIDPKGDLLDRIFDLSDEIEWLQDTASQVASGLQQTWNHFWSALTGRSPGEDQTVVEPAEQIGELAGTTQSNSSAIAELQARLDAQDHTGIAGGDDFERVNTTAVGPGWAEFYTGGGYGSGRGYYAIKDGHQAEWTDQGATQNTARFVRTDPADEKTVTDYQKMTLVVGTIPGEAAGLFRGGSHIRLWLRVNDNAPTVGITDGVYVEVGGANLAQLGYRRSGSDHFVGSAFNCSWGAGTIFTLVAGTVDGIEKVEFYKNGSRLALWSDDGLLSAIGAGFRRWGWEGQARNRNLGQGTPSSVTRVTINDNDPSGLGGGSVHLETGVVGILQIPNGGTGATSAAEARANLGAEAAIPAGTVAQYWRGDKTWQPLNKVAVGLHLVDNTSDAQKMSAPAVLTNKTISGADNTLTDIPVAALGLGAVNAVRVIAGVPIPNSVTIWIGTEAQFQALPTKDANTLYFRTA</sequence>
<feature type="domain" description="Minor tail protein gp31 C-terminal" evidence="2">
    <location>
        <begin position="594"/>
        <end position="618"/>
    </location>
</feature>
<evidence type="ECO:0000259" key="1">
    <source>
        <dbReference type="Pfam" id="PF23918"/>
    </source>
</evidence>
<dbReference type="Pfam" id="PF23918">
    <property type="entry name" value="DUF7257"/>
    <property type="match status" value="1"/>
</dbReference>
<dbReference type="Pfam" id="PF24243">
    <property type="entry name" value="Phage_tail_C"/>
    <property type="match status" value="1"/>
</dbReference>
<dbReference type="InterPro" id="IPR056923">
    <property type="entry name" value="Minor_tail_gp31_C"/>
</dbReference>
<proteinExistence type="predicted"/>
<dbReference type="InterPro" id="IPR055681">
    <property type="entry name" value="DUF7257"/>
</dbReference>
<dbReference type="EMBL" id="KC787102">
    <property type="protein sequence ID" value="AGK85795.1"/>
    <property type="molecule type" value="Genomic_DNA"/>
</dbReference>
<name>R4JD91_BPMD2</name>
<accession>R4JD91</accession>
<evidence type="ECO:0000313" key="3">
    <source>
        <dbReference type="EMBL" id="AGK85795.1"/>
    </source>
</evidence>
<feature type="domain" description="DUF7257" evidence="1">
    <location>
        <begin position="221"/>
        <end position="467"/>
    </location>
</feature>
<gene>
    <name evidence="3" type="ORF">Chy1_0028</name>
</gene>
<organism evidence="3 4">
    <name type="scientific">Mycobacterium phage Chy1</name>
    <dbReference type="NCBI Taxonomy" id="1219531"/>
    <lineage>
        <taxon>Viruses</taxon>
        <taxon>Duplodnaviria</taxon>
        <taxon>Heunggongvirae</taxon>
        <taxon>Uroviricota</taxon>
        <taxon>Caudoviricetes</taxon>
        <taxon>Fromanvirus</taxon>
        <taxon>Mycobacterium phage D29</taxon>
    </lineage>
</organism>
<dbReference type="Proteomes" id="UP000258502">
    <property type="component" value="Genome"/>
</dbReference>
<protein>
    <recommendedName>
        <fullName evidence="5">Minor tail protein</fullName>
    </recommendedName>
</protein>
<evidence type="ECO:0000313" key="4">
    <source>
        <dbReference type="Proteomes" id="UP000258502"/>
    </source>
</evidence>
<reference evidence="3 4" key="1">
    <citation type="submission" date="2013-02" db="EMBL/GenBank/DDBJ databases">
        <title>Genome structure of mycobacteriophage Chy1: implications for phage evolution.</title>
        <authorList>
            <person name="Liu P."/>
            <person name="Wu T."/>
            <person name="Guo S."/>
        </authorList>
    </citation>
    <scope>NUCLEOTIDE SEQUENCE [LARGE SCALE GENOMIC DNA]</scope>
</reference>
<evidence type="ECO:0008006" key="5">
    <source>
        <dbReference type="Google" id="ProtNLM"/>
    </source>
</evidence>
<evidence type="ECO:0000259" key="2">
    <source>
        <dbReference type="Pfam" id="PF24243"/>
    </source>
</evidence>